<evidence type="ECO:0000313" key="9">
    <source>
        <dbReference type="EMBL" id="KAK1803782.1"/>
    </source>
</evidence>
<evidence type="ECO:0000313" key="10">
    <source>
        <dbReference type="Proteomes" id="UP001239994"/>
    </source>
</evidence>
<feature type="region of interest" description="Disordered" evidence="6">
    <location>
        <begin position="1267"/>
        <end position="1294"/>
    </location>
</feature>
<comment type="caution">
    <text evidence="9">The sequence shown here is derived from an EMBL/GenBank/DDBJ whole genome shotgun (WGS) entry which is preliminary data.</text>
</comment>
<feature type="compositionally biased region" description="Polar residues" evidence="6">
    <location>
        <begin position="613"/>
        <end position="633"/>
    </location>
</feature>
<dbReference type="GO" id="GO:0061578">
    <property type="term" value="F:K63-linked deubiquitinase activity"/>
    <property type="evidence" value="ECO:0007669"/>
    <property type="project" value="TreeGrafter"/>
</dbReference>
<feature type="compositionally biased region" description="Low complexity" evidence="6">
    <location>
        <begin position="662"/>
        <end position="685"/>
    </location>
</feature>
<evidence type="ECO:0000256" key="1">
    <source>
        <dbReference type="ARBA" id="ARBA00000707"/>
    </source>
</evidence>
<feature type="region of interest" description="Disordered" evidence="6">
    <location>
        <begin position="830"/>
        <end position="858"/>
    </location>
</feature>
<dbReference type="GO" id="GO:0006508">
    <property type="term" value="P:proteolysis"/>
    <property type="evidence" value="ECO:0007669"/>
    <property type="project" value="UniProtKB-KW"/>
</dbReference>
<keyword evidence="10" id="KW-1185">Reference proteome</keyword>
<keyword evidence="4" id="KW-0833">Ubl conjugation pathway</keyword>
<dbReference type="SUPFAM" id="SSF63748">
    <property type="entry name" value="Tudor/PWWP/MBT"/>
    <property type="match status" value="1"/>
</dbReference>
<accession>A0AAD8ZRD9</accession>
<dbReference type="Gene3D" id="2.30.30.140">
    <property type="match status" value="1"/>
</dbReference>
<dbReference type="PANTHER" id="PTHR12419:SF9">
    <property type="entry name" value="OTU DOMAIN-CONTAINING PROTEIN 4"/>
    <property type="match status" value="1"/>
</dbReference>
<evidence type="ECO:0000259" key="8">
    <source>
        <dbReference type="PROSITE" id="PS50802"/>
    </source>
</evidence>
<feature type="region of interest" description="Disordered" evidence="6">
    <location>
        <begin position="758"/>
        <end position="806"/>
    </location>
</feature>
<evidence type="ECO:0000256" key="5">
    <source>
        <dbReference type="ARBA" id="ARBA00022807"/>
    </source>
</evidence>
<feature type="compositionally biased region" description="Basic and acidic residues" evidence="6">
    <location>
        <begin position="473"/>
        <end position="516"/>
    </location>
</feature>
<dbReference type="Gene3D" id="3.90.70.80">
    <property type="match status" value="1"/>
</dbReference>
<evidence type="ECO:0000259" key="7">
    <source>
        <dbReference type="PROSITE" id="PS50304"/>
    </source>
</evidence>
<feature type="compositionally biased region" description="Low complexity" evidence="6">
    <location>
        <begin position="534"/>
        <end position="564"/>
    </location>
</feature>
<keyword evidence="5" id="KW-0378">Hydrolase</keyword>
<dbReference type="GO" id="GO:0004843">
    <property type="term" value="F:cysteine-type deubiquitinase activity"/>
    <property type="evidence" value="ECO:0007669"/>
    <property type="project" value="UniProtKB-EC"/>
</dbReference>
<dbReference type="GO" id="GO:0034122">
    <property type="term" value="P:negative regulation of toll-like receptor signaling pathway"/>
    <property type="evidence" value="ECO:0007669"/>
    <property type="project" value="TreeGrafter"/>
</dbReference>
<gene>
    <name evidence="9" type="ORF">P4O66_020800</name>
</gene>
<feature type="region of interest" description="Disordered" evidence="6">
    <location>
        <begin position="190"/>
        <end position="210"/>
    </location>
</feature>
<dbReference type="SUPFAM" id="SSF54001">
    <property type="entry name" value="Cysteine proteinases"/>
    <property type="match status" value="1"/>
</dbReference>
<evidence type="ECO:0000256" key="4">
    <source>
        <dbReference type="ARBA" id="ARBA00022786"/>
    </source>
</evidence>
<dbReference type="Pfam" id="PF02338">
    <property type="entry name" value="OTU"/>
    <property type="match status" value="1"/>
</dbReference>
<feature type="region of interest" description="Disordered" evidence="6">
    <location>
        <begin position="1133"/>
        <end position="1162"/>
    </location>
</feature>
<feature type="region of interest" description="Disordered" evidence="6">
    <location>
        <begin position="359"/>
        <end position="430"/>
    </location>
</feature>
<dbReference type="PROSITE" id="PS50304">
    <property type="entry name" value="TUDOR"/>
    <property type="match status" value="1"/>
</dbReference>
<dbReference type="InterPro" id="IPR038765">
    <property type="entry name" value="Papain-like_cys_pep_sf"/>
</dbReference>
<evidence type="ECO:0000256" key="2">
    <source>
        <dbReference type="ARBA" id="ARBA00012759"/>
    </source>
</evidence>
<name>A0AAD8ZRD9_9TELE</name>
<dbReference type="GO" id="GO:1903093">
    <property type="term" value="P:regulation of protein K48-linked deubiquitination"/>
    <property type="evidence" value="ECO:0007669"/>
    <property type="project" value="TreeGrafter"/>
</dbReference>
<feature type="compositionally biased region" description="Basic and acidic residues" evidence="6">
    <location>
        <begin position="190"/>
        <end position="201"/>
    </location>
</feature>
<dbReference type="InterPro" id="IPR003323">
    <property type="entry name" value="OTU_dom"/>
</dbReference>
<organism evidence="9 10">
    <name type="scientific">Electrophorus voltai</name>
    <dbReference type="NCBI Taxonomy" id="2609070"/>
    <lineage>
        <taxon>Eukaryota</taxon>
        <taxon>Metazoa</taxon>
        <taxon>Chordata</taxon>
        <taxon>Craniata</taxon>
        <taxon>Vertebrata</taxon>
        <taxon>Euteleostomi</taxon>
        <taxon>Actinopterygii</taxon>
        <taxon>Neopterygii</taxon>
        <taxon>Teleostei</taxon>
        <taxon>Ostariophysi</taxon>
        <taxon>Gymnotiformes</taxon>
        <taxon>Gymnotoidei</taxon>
        <taxon>Gymnotidae</taxon>
        <taxon>Electrophorus</taxon>
    </lineage>
</organism>
<reference evidence="9" key="1">
    <citation type="submission" date="2023-03" db="EMBL/GenBank/DDBJ databases">
        <title>Electrophorus voltai genome.</title>
        <authorList>
            <person name="Bian C."/>
        </authorList>
    </citation>
    <scope>NUCLEOTIDE SEQUENCE</scope>
    <source>
        <strain evidence="9">CB-2022</strain>
        <tissue evidence="9">Muscle</tissue>
    </source>
</reference>
<feature type="compositionally biased region" description="Polar residues" evidence="6">
    <location>
        <begin position="567"/>
        <end position="595"/>
    </location>
</feature>
<dbReference type="EMBL" id="JAROKS010000005">
    <property type="protein sequence ID" value="KAK1803782.1"/>
    <property type="molecule type" value="Genomic_DNA"/>
</dbReference>
<proteinExistence type="predicted"/>
<sequence>MEAHEGNMQANDDKGLEKLMDEYLRTCGFFRRKIAKDGSCLFRAVAEQVLHCQGLHMKVRAECVKYLRQERNLYESFVEGDFEEYLQRLQDPQSWVGQVEITALSVLYNRDFIIYQQPGEPPVNITENGYPDKVRLCFLNGNHYDSVYPLSYTTNAAFCQSILYELLYEKVFHVDQSVLAANMRSSKVRDAAEVEESRSSDESDLDDGDNFWSSEVTGRINNVNRRAPYKLDTDLHFVCQGRGRGHARGGGRGYLPTKVQHSLNPTYFRNVEYDVWLRSKKAQQRRDFCMAAGMHYTAGDKCQARVRNDSRYYSAYIQDVSPDDGPVTVFIEELGEKHIIPLWNLRTPSEESWCTVTDKAKRHTVSNGNAPTNEWETKGGRKPVRSVSIPHTPLATAGSAPGNRVQKQNSWPPQATAEARPLGRNASGSRKVDQGIAVLSHMEEEHALLDLLQKDENNFPTLEASAQAACSEGGKRVEKKGSRKKADAEMKEASPRSSQKADRGNHGKKSCVEQDQRICPPLGDKPSPSPPSAASPAPSTPKANKPTPAIPAAAAARSRSTPVPSTAAPTSIQTTPTQAQTSPLVAKTTTTTPVRSQIAPATPVTSAPTTVSLNTSTRRVNPVSTPPASVTPNSSETASLPSAPSAPAVRPTAPETAPVSDLSPSLSAPVTTTTTSVSTAAVPHPVSAPAPPTAPGHNPDATSFPAAPVPAHVTAQGPETNLVGSQGAPGPGPVMVPPTDPPHEPLAVPVFEVPAGMPTHAPDLPTASGTPPTTVSAPTLSPHTTPPTVPSHSITSTDPANLPSAPAVAPFHPVGLGAFPGMQPPFPPYPPPVHPPTSGAMPTPPPAMSSGQTPPFSHPPEPRLYEAAAAPSLVTGARPSLFLLFFAAPTDPLNPIVAPAGVGPAAVPEFQAHSAASPLRHAFSLLSQDPLYPGFPQSDKDDAVLPPPFSLHRTGKDLPKDMNVLRWFFNLGVKAYTNQLWPPVTYLTPLTQAYHMQPNALPSWHPDQNPASLTHVSPAPNHNLMGPPVGAGGGPVNHFEVRGMTPGPPPVEVGGYSRHPHSVPMPMTPRPAVPWSAAHPPHVFQGVYSLPPPGSVPYSEAYAPTSVGHQRLPIPPPLHRRIDIAVATGPLVTERGEGDGQRSMTPQTEKHTWSGRSHLHPGGGDVKPAAVPVALPPAEPQHNAGACAVAQAVLIGGATGEAAELTKLANGNAKEDEVTKSFQGGASREMVSTLTLPCSATDNWEAEEAEYGDPDLRSGRLYYSQSYKSGGRRGHEDRGGFRGGGFRGRSRQHNQSVYHRAYRGRWRGRGYVQYSNTREAGYRGGQFAPSPET</sequence>
<feature type="compositionally biased region" description="Low complexity" evidence="6">
    <location>
        <begin position="634"/>
        <end position="654"/>
    </location>
</feature>
<evidence type="ECO:0000256" key="6">
    <source>
        <dbReference type="SAM" id="MobiDB-lite"/>
    </source>
</evidence>
<dbReference type="InterPro" id="IPR002999">
    <property type="entry name" value="Tudor"/>
</dbReference>
<comment type="catalytic activity">
    <reaction evidence="1">
        <text>Thiol-dependent hydrolysis of ester, thioester, amide, peptide and isopeptide bonds formed by the C-terminal Gly of ubiquitin (a 76-residue protein attached to proteins as an intracellular targeting signal).</text>
        <dbReference type="EC" id="3.4.19.12"/>
    </reaction>
</comment>
<dbReference type="EC" id="3.4.19.12" evidence="2"/>
<feature type="domain" description="Tudor" evidence="7">
    <location>
        <begin position="295"/>
        <end position="355"/>
    </location>
</feature>
<dbReference type="PANTHER" id="PTHR12419">
    <property type="entry name" value="OTU DOMAIN CONTAINING PROTEIN"/>
    <property type="match status" value="1"/>
</dbReference>
<keyword evidence="3" id="KW-0645">Protease</keyword>
<keyword evidence="5" id="KW-0788">Thiol protease</keyword>
<feature type="domain" description="OTU" evidence="8">
    <location>
        <begin position="29"/>
        <end position="150"/>
    </location>
</feature>
<feature type="compositionally biased region" description="Low complexity" evidence="6">
    <location>
        <begin position="599"/>
        <end position="612"/>
    </location>
</feature>
<feature type="compositionally biased region" description="Polar residues" evidence="6">
    <location>
        <begin position="365"/>
        <end position="374"/>
    </location>
</feature>
<dbReference type="GO" id="GO:2000660">
    <property type="term" value="P:negative regulation of interleukin-1-mediated signaling pathway"/>
    <property type="evidence" value="ECO:0007669"/>
    <property type="project" value="TreeGrafter"/>
</dbReference>
<protein>
    <recommendedName>
        <fullName evidence="2">ubiquitinyl hydrolase 1</fullName>
        <ecNumber evidence="2">3.4.19.12</ecNumber>
    </recommendedName>
</protein>
<dbReference type="GO" id="GO:0016579">
    <property type="term" value="P:protein deubiquitination"/>
    <property type="evidence" value="ECO:0007669"/>
    <property type="project" value="TreeGrafter"/>
</dbReference>
<dbReference type="InterPro" id="IPR050704">
    <property type="entry name" value="Peptidase_C85-like"/>
</dbReference>
<evidence type="ECO:0000256" key="3">
    <source>
        <dbReference type="ARBA" id="ARBA00022670"/>
    </source>
</evidence>
<dbReference type="PROSITE" id="PS50802">
    <property type="entry name" value="OTU"/>
    <property type="match status" value="1"/>
</dbReference>
<feature type="region of interest" description="Disordered" evidence="6">
    <location>
        <begin position="466"/>
        <end position="738"/>
    </location>
</feature>
<dbReference type="Proteomes" id="UP001239994">
    <property type="component" value="Unassembled WGS sequence"/>
</dbReference>